<dbReference type="Proteomes" id="UP000057158">
    <property type="component" value="Chromosome"/>
</dbReference>
<dbReference type="InterPro" id="IPR012336">
    <property type="entry name" value="Thioredoxin-like_fold"/>
</dbReference>
<dbReference type="PATRIC" id="fig|1603606.3.peg.593"/>
<evidence type="ECO:0000256" key="5">
    <source>
        <dbReference type="ARBA" id="ARBA00023284"/>
    </source>
</evidence>
<evidence type="ECO:0000256" key="2">
    <source>
        <dbReference type="ARBA" id="ARBA00022729"/>
    </source>
</evidence>
<keyword evidence="3" id="KW-0560">Oxidoreductase</keyword>
<keyword evidence="8" id="KW-1185">Reference proteome</keyword>
<dbReference type="Pfam" id="PF13462">
    <property type="entry name" value="Thioredoxin_4"/>
    <property type="match status" value="1"/>
</dbReference>
<keyword evidence="2" id="KW-0732">Signal</keyword>
<dbReference type="STRING" id="1603606.DSOUD_0545"/>
<keyword evidence="5" id="KW-0676">Redox-active center</keyword>
<name>A0A0M4CZB1_9BACT</name>
<dbReference type="Gene3D" id="3.40.30.10">
    <property type="entry name" value="Glutaredoxin"/>
    <property type="match status" value="1"/>
</dbReference>
<feature type="domain" description="Thioredoxin-like fold" evidence="6">
    <location>
        <begin position="2"/>
        <end position="123"/>
    </location>
</feature>
<keyword evidence="4" id="KW-1015">Disulfide bond</keyword>
<comment type="similarity">
    <text evidence="1">Belongs to the thioredoxin family. DsbA subfamily.</text>
</comment>
<dbReference type="GO" id="GO:0016491">
    <property type="term" value="F:oxidoreductase activity"/>
    <property type="evidence" value="ECO:0007669"/>
    <property type="project" value="UniProtKB-KW"/>
</dbReference>
<dbReference type="PANTHER" id="PTHR13887">
    <property type="entry name" value="GLUTATHIONE S-TRANSFERASE KAPPA"/>
    <property type="match status" value="1"/>
</dbReference>
<evidence type="ECO:0000259" key="6">
    <source>
        <dbReference type="Pfam" id="PF13462"/>
    </source>
</evidence>
<organism evidence="7 8">
    <name type="scientific">Desulfuromonas soudanensis</name>
    <dbReference type="NCBI Taxonomy" id="1603606"/>
    <lineage>
        <taxon>Bacteria</taxon>
        <taxon>Pseudomonadati</taxon>
        <taxon>Thermodesulfobacteriota</taxon>
        <taxon>Desulfuromonadia</taxon>
        <taxon>Desulfuromonadales</taxon>
        <taxon>Desulfuromonadaceae</taxon>
        <taxon>Desulfuromonas</taxon>
    </lineage>
</organism>
<dbReference type="OrthoDB" id="9784686at2"/>
<accession>A0A0M4CZB1</accession>
<dbReference type="SUPFAM" id="SSF52833">
    <property type="entry name" value="Thioredoxin-like"/>
    <property type="match status" value="1"/>
</dbReference>
<sequence>MEEYKGKLKLVIKHYPYRYRDFSALAAQAAEAAGAQGKFWEMHDLMLERKQLDRDSLLGYAQELGLDVPRFRRELDGQKYLPRVEADFALARRLDFFQTPTFVINGRVLVGERPIKMFRTLIDQALTEAAKP</sequence>
<gene>
    <name evidence="7" type="ORF">DSOUD_0545</name>
</gene>
<dbReference type="InterPro" id="IPR036249">
    <property type="entry name" value="Thioredoxin-like_sf"/>
</dbReference>
<evidence type="ECO:0000256" key="4">
    <source>
        <dbReference type="ARBA" id="ARBA00023157"/>
    </source>
</evidence>
<evidence type="ECO:0000313" key="8">
    <source>
        <dbReference type="Proteomes" id="UP000057158"/>
    </source>
</evidence>
<evidence type="ECO:0000256" key="3">
    <source>
        <dbReference type="ARBA" id="ARBA00023002"/>
    </source>
</evidence>
<dbReference type="KEGG" id="des:DSOUD_0545"/>
<dbReference type="AlphaFoldDB" id="A0A0M4CZB1"/>
<evidence type="ECO:0000256" key="1">
    <source>
        <dbReference type="ARBA" id="ARBA00005791"/>
    </source>
</evidence>
<dbReference type="PANTHER" id="PTHR13887:SF14">
    <property type="entry name" value="DISULFIDE BOND FORMATION PROTEIN D"/>
    <property type="match status" value="1"/>
</dbReference>
<dbReference type="EMBL" id="CP010802">
    <property type="protein sequence ID" value="ALC15334.1"/>
    <property type="molecule type" value="Genomic_DNA"/>
</dbReference>
<evidence type="ECO:0000313" key="7">
    <source>
        <dbReference type="EMBL" id="ALC15334.1"/>
    </source>
</evidence>
<proteinExistence type="inferred from homology"/>
<protein>
    <submittedName>
        <fullName evidence="7">Thioredoxin</fullName>
    </submittedName>
</protein>
<reference evidence="7 8" key="1">
    <citation type="submission" date="2015-07" db="EMBL/GenBank/DDBJ databases">
        <title>Isolation and Genomic Characterization of a Novel Halophilic Metal-Reducing Deltaproteobacterium from the Deep Subsurface.</title>
        <authorList>
            <person name="Badalamenti J.P."/>
            <person name="Summers Z.M."/>
            <person name="Gralnick J.A."/>
            <person name="Bond D.R."/>
        </authorList>
    </citation>
    <scope>NUCLEOTIDE SEQUENCE [LARGE SCALE GENOMIC DNA]</scope>
    <source>
        <strain evidence="7 8">WTL</strain>
    </source>
</reference>